<dbReference type="Gene3D" id="3.40.50.1000">
    <property type="entry name" value="HAD superfamily/HAD-like"/>
    <property type="match status" value="1"/>
</dbReference>
<feature type="non-terminal residue" evidence="1">
    <location>
        <position position="50"/>
    </location>
</feature>
<dbReference type="EMBL" id="CAJVQB010098291">
    <property type="protein sequence ID" value="CAG8849858.1"/>
    <property type="molecule type" value="Genomic_DNA"/>
</dbReference>
<dbReference type="InterPro" id="IPR036412">
    <property type="entry name" value="HAD-like_sf"/>
</dbReference>
<dbReference type="SUPFAM" id="SSF56784">
    <property type="entry name" value="HAD-like"/>
    <property type="match status" value="1"/>
</dbReference>
<evidence type="ECO:0000313" key="1">
    <source>
        <dbReference type="EMBL" id="CAG8849858.1"/>
    </source>
</evidence>
<comment type="caution">
    <text evidence="1">The sequence shown here is derived from an EMBL/GenBank/DDBJ whole genome shotgun (WGS) entry which is preliminary data.</text>
</comment>
<sequence length="50" mass="5739">MNIRAKHAAIFDYDGIIGDTEPIYMSAISKILQEFGLFDYDLECYCSQID</sequence>
<organism evidence="1 2">
    <name type="scientific">Gigaspora margarita</name>
    <dbReference type="NCBI Taxonomy" id="4874"/>
    <lineage>
        <taxon>Eukaryota</taxon>
        <taxon>Fungi</taxon>
        <taxon>Fungi incertae sedis</taxon>
        <taxon>Mucoromycota</taxon>
        <taxon>Glomeromycotina</taxon>
        <taxon>Glomeromycetes</taxon>
        <taxon>Diversisporales</taxon>
        <taxon>Gigasporaceae</taxon>
        <taxon>Gigaspora</taxon>
    </lineage>
</organism>
<protein>
    <submittedName>
        <fullName evidence="1">13151_t:CDS:1</fullName>
    </submittedName>
</protein>
<dbReference type="Proteomes" id="UP000789901">
    <property type="component" value="Unassembled WGS sequence"/>
</dbReference>
<accession>A0ABN7X8V4</accession>
<reference evidence="1 2" key="1">
    <citation type="submission" date="2021-06" db="EMBL/GenBank/DDBJ databases">
        <authorList>
            <person name="Kallberg Y."/>
            <person name="Tangrot J."/>
            <person name="Rosling A."/>
        </authorList>
    </citation>
    <scope>NUCLEOTIDE SEQUENCE [LARGE SCALE GENOMIC DNA]</scope>
    <source>
        <strain evidence="1 2">120-4 pot B 10/14</strain>
    </source>
</reference>
<evidence type="ECO:0000313" key="2">
    <source>
        <dbReference type="Proteomes" id="UP000789901"/>
    </source>
</evidence>
<dbReference type="InterPro" id="IPR023214">
    <property type="entry name" value="HAD_sf"/>
</dbReference>
<dbReference type="Gene3D" id="1.10.150.240">
    <property type="entry name" value="Putative phosphatase, domain 2"/>
    <property type="match status" value="1"/>
</dbReference>
<name>A0ABN7X8V4_GIGMA</name>
<keyword evidence="2" id="KW-1185">Reference proteome</keyword>
<proteinExistence type="predicted"/>
<gene>
    <name evidence="1" type="ORF">GMARGA_LOCUS39921</name>
</gene>
<dbReference type="InterPro" id="IPR023198">
    <property type="entry name" value="PGP-like_dom2"/>
</dbReference>